<proteinExistence type="predicted"/>
<dbReference type="Proteomes" id="UP001356427">
    <property type="component" value="Unassembled WGS sequence"/>
</dbReference>
<accession>A0AAN8M4M7</accession>
<gene>
    <name evidence="1" type="ORF">J4Q44_G00038500</name>
</gene>
<evidence type="ECO:0000313" key="2">
    <source>
        <dbReference type="Proteomes" id="UP001356427"/>
    </source>
</evidence>
<comment type="caution">
    <text evidence="1">The sequence shown here is derived from an EMBL/GenBank/DDBJ whole genome shotgun (WGS) entry which is preliminary data.</text>
</comment>
<keyword evidence="2" id="KW-1185">Reference proteome</keyword>
<name>A0AAN8M4M7_9TELE</name>
<sequence length="65" mass="7655">MKYNELSQLQLQTATISRVNKPYSLSLKTFSKSLLLLLLKGYRQKLYENDFKRFKQISPQILSNS</sequence>
<dbReference type="EMBL" id="JAGTTL010000003">
    <property type="protein sequence ID" value="KAK6324508.1"/>
    <property type="molecule type" value="Genomic_DNA"/>
</dbReference>
<organism evidence="1 2">
    <name type="scientific">Coregonus suidteri</name>
    <dbReference type="NCBI Taxonomy" id="861788"/>
    <lineage>
        <taxon>Eukaryota</taxon>
        <taxon>Metazoa</taxon>
        <taxon>Chordata</taxon>
        <taxon>Craniata</taxon>
        <taxon>Vertebrata</taxon>
        <taxon>Euteleostomi</taxon>
        <taxon>Actinopterygii</taxon>
        <taxon>Neopterygii</taxon>
        <taxon>Teleostei</taxon>
        <taxon>Protacanthopterygii</taxon>
        <taxon>Salmoniformes</taxon>
        <taxon>Salmonidae</taxon>
        <taxon>Coregoninae</taxon>
        <taxon>Coregonus</taxon>
    </lineage>
</organism>
<dbReference type="AlphaFoldDB" id="A0AAN8M4M7"/>
<reference evidence="1 2" key="1">
    <citation type="submission" date="2021-04" db="EMBL/GenBank/DDBJ databases">
        <authorList>
            <person name="De Guttry C."/>
            <person name="Zahm M."/>
            <person name="Klopp C."/>
            <person name="Cabau C."/>
            <person name="Louis A."/>
            <person name="Berthelot C."/>
            <person name="Parey E."/>
            <person name="Roest Crollius H."/>
            <person name="Montfort J."/>
            <person name="Robinson-Rechavi M."/>
            <person name="Bucao C."/>
            <person name="Bouchez O."/>
            <person name="Gislard M."/>
            <person name="Lluch J."/>
            <person name="Milhes M."/>
            <person name="Lampietro C."/>
            <person name="Lopez Roques C."/>
            <person name="Donnadieu C."/>
            <person name="Braasch I."/>
            <person name="Desvignes T."/>
            <person name="Postlethwait J."/>
            <person name="Bobe J."/>
            <person name="Wedekind C."/>
            <person name="Guiguen Y."/>
        </authorList>
    </citation>
    <scope>NUCLEOTIDE SEQUENCE [LARGE SCALE GENOMIC DNA]</scope>
    <source>
        <strain evidence="1">Cs_M1</strain>
        <tissue evidence="1">Blood</tissue>
    </source>
</reference>
<protein>
    <submittedName>
        <fullName evidence="1">Uncharacterized protein</fullName>
    </submittedName>
</protein>
<evidence type="ECO:0000313" key="1">
    <source>
        <dbReference type="EMBL" id="KAK6324508.1"/>
    </source>
</evidence>